<dbReference type="CDD" id="cd03023">
    <property type="entry name" value="DsbA_Com1_like"/>
    <property type="match status" value="1"/>
</dbReference>
<dbReference type="Pfam" id="PF18312">
    <property type="entry name" value="ScsC_N"/>
    <property type="match status" value="1"/>
</dbReference>
<keyword evidence="3" id="KW-1015">Disulfide bond</keyword>
<sequence length="241" mass="26289">MINKSLLLSLMFLSLPALAAAPFTPEQEARIKELIRETLVQNPAILAEAADAFDKEASRQQQNVVAQMVVKNHDALFNDAGSPRIGAEKPALTLVYFTDYNCVFCKKFDADIEKLLKSYPQVAVVLKPLPYRAETSLTSARLALTVWEQQPKNFLKLHERLMAKKGNHDEASIAAALDKTGIRLKEPSKASLDTINRNLTLAQQLGVQGTPATLVGNELISGAVPYAQLEAAVKGALQAKP</sequence>
<name>A0A0B1R8V1_9GAMM</name>
<reference evidence="8 9" key="1">
    <citation type="submission" date="2014-11" db="EMBL/GenBank/DDBJ databases">
        <title>Genome sequencing of Pantoea rodasii ND03.</title>
        <authorList>
            <person name="Muhamad Yunos N.Y."/>
            <person name="Chan K.-G."/>
        </authorList>
    </citation>
    <scope>NUCLEOTIDE SEQUENCE [LARGE SCALE GENOMIC DNA]</scope>
    <source>
        <strain evidence="8 9">ND03</strain>
    </source>
</reference>
<evidence type="ECO:0000313" key="9">
    <source>
        <dbReference type="Proteomes" id="UP000030853"/>
    </source>
</evidence>
<keyword evidence="2" id="KW-0560">Oxidoreductase</keyword>
<feature type="domain" description="Copper resistance protein ScsC N-terminal" evidence="7">
    <location>
        <begin position="27"/>
        <end position="55"/>
    </location>
</feature>
<evidence type="ECO:0000256" key="4">
    <source>
        <dbReference type="ARBA" id="ARBA00023284"/>
    </source>
</evidence>
<feature type="signal peptide" evidence="5">
    <location>
        <begin position="1"/>
        <end position="19"/>
    </location>
</feature>
<dbReference type="InterPro" id="IPR041205">
    <property type="entry name" value="ScsC_N"/>
</dbReference>
<dbReference type="SUPFAM" id="SSF52833">
    <property type="entry name" value="Thioredoxin-like"/>
    <property type="match status" value="1"/>
</dbReference>
<evidence type="ECO:0000313" key="8">
    <source>
        <dbReference type="EMBL" id="KHJ69039.1"/>
    </source>
</evidence>
<dbReference type="PANTHER" id="PTHR13887:SF14">
    <property type="entry name" value="DISULFIDE BOND FORMATION PROTEIN D"/>
    <property type="match status" value="1"/>
</dbReference>
<feature type="domain" description="DSBA-like thioredoxin" evidence="6">
    <location>
        <begin position="93"/>
        <end position="233"/>
    </location>
</feature>
<feature type="chain" id="PRO_5002081613" evidence="5">
    <location>
        <begin position="20"/>
        <end position="241"/>
    </location>
</feature>
<evidence type="ECO:0000259" key="7">
    <source>
        <dbReference type="Pfam" id="PF18312"/>
    </source>
</evidence>
<evidence type="ECO:0000256" key="3">
    <source>
        <dbReference type="ARBA" id="ARBA00023157"/>
    </source>
</evidence>
<dbReference type="InterPro" id="IPR001853">
    <property type="entry name" value="DSBA-like_thioredoxin_dom"/>
</dbReference>
<protein>
    <submittedName>
        <fullName evidence="8">Copper-sensitivity protein C</fullName>
    </submittedName>
</protein>
<dbReference type="EMBL" id="JTJJ01000025">
    <property type="protein sequence ID" value="KHJ69039.1"/>
    <property type="molecule type" value="Genomic_DNA"/>
</dbReference>
<dbReference type="Gene3D" id="3.40.30.10">
    <property type="entry name" value="Glutaredoxin"/>
    <property type="match status" value="1"/>
</dbReference>
<dbReference type="Proteomes" id="UP000030853">
    <property type="component" value="Unassembled WGS sequence"/>
</dbReference>
<proteinExistence type="predicted"/>
<comment type="caution">
    <text evidence="8">The sequence shown here is derived from an EMBL/GenBank/DDBJ whole genome shotgun (WGS) entry which is preliminary data.</text>
</comment>
<evidence type="ECO:0000259" key="6">
    <source>
        <dbReference type="Pfam" id="PF01323"/>
    </source>
</evidence>
<dbReference type="InterPro" id="IPR036249">
    <property type="entry name" value="Thioredoxin-like_sf"/>
</dbReference>
<dbReference type="AlphaFoldDB" id="A0A0B1R8V1"/>
<organism evidence="8 9">
    <name type="scientific">Pantoea rodasii</name>
    <dbReference type="NCBI Taxonomy" id="1076549"/>
    <lineage>
        <taxon>Bacteria</taxon>
        <taxon>Pseudomonadati</taxon>
        <taxon>Pseudomonadota</taxon>
        <taxon>Gammaproteobacteria</taxon>
        <taxon>Enterobacterales</taxon>
        <taxon>Erwiniaceae</taxon>
        <taxon>Pantoea</taxon>
    </lineage>
</organism>
<dbReference type="GO" id="GO:0016491">
    <property type="term" value="F:oxidoreductase activity"/>
    <property type="evidence" value="ECO:0007669"/>
    <property type="project" value="UniProtKB-KW"/>
</dbReference>
<dbReference type="PANTHER" id="PTHR13887">
    <property type="entry name" value="GLUTATHIONE S-TRANSFERASE KAPPA"/>
    <property type="match status" value="1"/>
</dbReference>
<keyword evidence="4" id="KW-0676">Redox-active center</keyword>
<evidence type="ECO:0000256" key="2">
    <source>
        <dbReference type="ARBA" id="ARBA00023002"/>
    </source>
</evidence>
<evidence type="ECO:0000256" key="1">
    <source>
        <dbReference type="ARBA" id="ARBA00022729"/>
    </source>
</evidence>
<keyword evidence="1 5" id="KW-0732">Signal</keyword>
<accession>A0A0B1R8V1</accession>
<dbReference type="Pfam" id="PF01323">
    <property type="entry name" value="DSBA"/>
    <property type="match status" value="1"/>
</dbReference>
<gene>
    <name evidence="8" type="ORF">QU24_05800</name>
</gene>
<evidence type="ECO:0000256" key="5">
    <source>
        <dbReference type="SAM" id="SignalP"/>
    </source>
</evidence>
<dbReference type="RefSeq" id="WP_039329109.1">
    <property type="nucleotide sequence ID" value="NZ_JTJJ01000025.1"/>
</dbReference>